<protein>
    <submittedName>
        <fullName evidence="2">Reverse transcriptase domain-containing protein</fullName>
    </submittedName>
</protein>
<feature type="domain" description="Reverse transcriptase Ty1/copia-type" evidence="1">
    <location>
        <begin position="1"/>
        <end position="76"/>
    </location>
</feature>
<dbReference type="EMBL" id="JAPQFC010001095">
    <property type="protein sequence ID" value="MCY6525009.1"/>
    <property type="molecule type" value="Genomic_DNA"/>
</dbReference>
<gene>
    <name evidence="2" type="ORF">OYG11_12470</name>
</gene>
<dbReference type="InterPro" id="IPR013103">
    <property type="entry name" value="RVT_2"/>
</dbReference>
<name>A0A9Q4DK40_ACTPL</name>
<evidence type="ECO:0000313" key="2">
    <source>
        <dbReference type="EMBL" id="MCY6525009.1"/>
    </source>
</evidence>
<feature type="non-terminal residue" evidence="2">
    <location>
        <position position="113"/>
    </location>
</feature>
<keyword evidence="2" id="KW-0695">RNA-directed DNA polymerase</keyword>
<evidence type="ECO:0000313" key="3">
    <source>
        <dbReference type="Proteomes" id="UP001077788"/>
    </source>
</evidence>
<dbReference type="AlphaFoldDB" id="A0A9Q4DK40"/>
<feature type="non-terminal residue" evidence="2">
    <location>
        <position position="1"/>
    </location>
</feature>
<reference evidence="2" key="2">
    <citation type="submission" date="2022-12" db="EMBL/GenBank/DDBJ databases">
        <authorList>
            <person name="Kardos G."/>
            <person name="Sarkozi R."/>
            <person name="Laczko L."/>
            <person name="Marton S."/>
            <person name="Makrai L."/>
            <person name="Banyai K."/>
            <person name="Fodor L."/>
        </authorList>
    </citation>
    <scope>NUCLEOTIDE SEQUENCE</scope>
    <source>
        <strain evidence="2">84/14</strain>
    </source>
</reference>
<comment type="caution">
    <text evidence="2">The sequence shown here is derived from an EMBL/GenBank/DDBJ whole genome shotgun (WGS) entry which is preliminary data.</text>
</comment>
<dbReference type="Proteomes" id="UP001077788">
    <property type="component" value="Unassembled WGS sequence"/>
</dbReference>
<sequence>VDDVIFTGNDDYLTKNFKSVMKEEFEMTDMVLLRYFLGIEVDQNENGIFISQEKYVNEVLERFNMQECKVAITPIVMGLKLSKEDRSKDFDPSLSKSIVGSLMYLIASRPDIM</sequence>
<evidence type="ECO:0000259" key="1">
    <source>
        <dbReference type="Pfam" id="PF07727"/>
    </source>
</evidence>
<dbReference type="GO" id="GO:0003964">
    <property type="term" value="F:RNA-directed DNA polymerase activity"/>
    <property type="evidence" value="ECO:0007669"/>
    <property type="project" value="UniProtKB-KW"/>
</dbReference>
<keyword evidence="2" id="KW-0548">Nucleotidyltransferase</keyword>
<dbReference type="Pfam" id="PF07727">
    <property type="entry name" value="RVT_2"/>
    <property type="match status" value="1"/>
</dbReference>
<proteinExistence type="predicted"/>
<reference evidence="2" key="1">
    <citation type="journal article" date="2021" name="Vet Sci">
        <title>O-Serogroups and Pathovirotypes of Escherichia coli Isolated from Post-Weaning Piglets Showing Diarrhoea and/or Oedema in South Korea.</title>
        <authorList>
            <person name="Byun J.W."/>
            <person name="Moon B.Y."/>
            <person name="Do K.H."/>
            <person name="Lee K."/>
            <person name="Lee H.Y."/>
            <person name="Kim W.I."/>
            <person name="So B."/>
            <person name="Lee W.K."/>
        </authorList>
    </citation>
    <scope>NUCLEOTIDE SEQUENCE</scope>
    <source>
        <strain evidence="2">84/14</strain>
    </source>
</reference>
<keyword evidence="2" id="KW-0808">Transferase</keyword>
<organism evidence="2 3">
    <name type="scientific">Actinobacillus pleuropneumoniae</name>
    <name type="common">Haemophilus pleuropneumoniae</name>
    <dbReference type="NCBI Taxonomy" id="715"/>
    <lineage>
        <taxon>Bacteria</taxon>
        <taxon>Pseudomonadati</taxon>
        <taxon>Pseudomonadota</taxon>
        <taxon>Gammaproteobacteria</taxon>
        <taxon>Pasteurellales</taxon>
        <taxon>Pasteurellaceae</taxon>
        <taxon>Actinobacillus</taxon>
    </lineage>
</organism>
<accession>A0A9Q4DK40</accession>